<protein>
    <recommendedName>
        <fullName evidence="5">Glutathione peroxidase</fullName>
    </recommendedName>
</protein>
<evidence type="ECO:0000256" key="5">
    <source>
        <dbReference type="RuleBase" id="RU000499"/>
    </source>
</evidence>
<evidence type="ECO:0000256" key="1">
    <source>
        <dbReference type="ARBA" id="ARBA00006926"/>
    </source>
</evidence>
<sequence>MVVAAAQKMSTISVVLLALMLWGRQTLAEEDVAEEKTGKGLSMSQSCFCNDTIFRFSEKPLNGDKDIRLSTFRYKDRREEKQKYHELNALQEEFANDLAILAFPCNQFGKQEPGGTDMEVLNGIRYVRPGDNFQPKMKLFKKIDVNGDKEHPLFSYLKSCCPSTREYFEEATKLYYTTIRINDIRWNFEKFLVNRQGVPVMRYDAMARVTDMRAAIEQLVLVKP</sequence>
<dbReference type="PANTHER" id="PTHR11592:SF134">
    <property type="entry name" value="PHOSPHOLIPID HYDROPEROXIDE GLUTATHIONE PEROXIDASE"/>
    <property type="match status" value="1"/>
</dbReference>
<name>A0A8J2WKR9_9CRUS</name>
<dbReference type="SUPFAM" id="SSF52833">
    <property type="entry name" value="Thioredoxin-like"/>
    <property type="match status" value="1"/>
</dbReference>
<feature type="chain" id="PRO_5035167959" description="Glutathione peroxidase" evidence="6">
    <location>
        <begin position="29"/>
        <end position="224"/>
    </location>
</feature>
<accession>A0A8J2WKR9</accession>
<keyword evidence="6" id="KW-0732">Signal</keyword>
<evidence type="ECO:0000256" key="4">
    <source>
        <dbReference type="ARBA" id="ARBA00023002"/>
    </source>
</evidence>
<comment type="similarity">
    <text evidence="1 5">Belongs to the glutathione peroxidase family.</text>
</comment>
<keyword evidence="8" id="KW-1185">Reference proteome</keyword>
<dbReference type="InterPro" id="IPR036249">
    <property type="entry name" value="Thioredoxin-like_sf"/>
</dbReference>
<dbReference type="OrthoDB" id="446890at2759"/>
<dbReference type="Pfam" id="PF00255">
    <property type="entry name" value="GSHPx"/>
    <property type="match status" value="1"/>
</dbReference>
<reference evidence="7" key="1">
    <citation type="submission" date="2021-11" db="EMBL/GenBank/DDBJ databases">
        <authorList>
            <person name="Schell T."/>
        </authorList>
    </citation>
    <scope>NUCLEOTIDE SEQUENCE</scope>
    <source>
        <strain evidence="7">M5</strain>
    </source>
</reference>
<dbReference type="AlphaFoldDB" id="A0A8J2WKR9"/>
<keyword evidence="4 5" id="KW-0560">Oxidoreductase</keyword>
<comment type="caution">
    <text evidence="7">The sequence shown here is derived from an EMBL/GenBank/DDBJ whole genome shotgun (WGS) entry which is preliminary data.</text>
</comment>
<dbReference type="Proteomes" id="UP000789390">
    <property type="component" value="Unassembled WGS sequence"/>
</dbReference>
<gene>
    <name evidence="7" type="ORF">DGAL_LOCUS9656</name>
</gene>
<proteinExistence type="inferred from homology"/>
<keyword evidence="2 5" id="KW-0575">Peroxidase</keyword>
<dbReference type="InterPro" id="IPR029760">
    <property type="entry name" value="GPX_CS"/>
</dbReference>
<dbReference type="Gene3D" id="3.40.30.10">
    <property type="entry name" value="Glutaredoxin"/>
    <property type="match status" value="1"/>
</dbReference>
<evidence type="ECO:0000256" key="6">
    <source>
        <dbReference type="SAM" id="SignalP"/>
    </source>
</evidence>
<dbReference type="PANTHER" id="PTHR11592">
    <property type="entry name" value="GLUTATHIONE PEROXIDASE"/>
    <property type="match status" value="1"/>
</dbReference>
<evidence type="ECO:0000313" key="7">
    <source>
        <dbReference type="EMBL" id="CAH0106501.1"/>
    </source>
</evidence>
<dbReference type="PROSITE" id="PS51355">
    <property type="entry name" value="GLUTATHIONE_PEROXID_3"/>
    <property type="match status" value="1"/>
</dbReference>
<organism evidence="7 8">
    <name type="scientific">Daphnia galeata</name>
    <dbReference type="NCBI Taxonomy" id="27404"/>
    <lineage>
        <taxon>Eukaryota</taxon>
        <taxon>Metazoa</taxon>
        <taxon>Ecdysozoa</taxon>
        <taxon>Arthropoda</taxon>
        <taxon>Crustacea</taxon>
        <taxon>Branchiopoda</taxon>
        <taxon>Diplostraca</taxon>
        <taxon>Cladocera</taxon>
        <taxon>Anomopoda</taxon>
        <taxon>Daphniidae</taxon>
        <taxon>Daphnia</taxon>
    </lineage>
</organism>
<evidence type="ECO:0000313" key="8">
    <source>
        <dbReference type="Proteomes" id="UP000789390"/>
    </source>
</evidence>
<dbReference type="EMBL" id="CAKKLH010000223">
    <property type="protein sequence ID" value="CAH0106501.1"/>
    <property type="molecule type" value="Genomic_DNA"/>
</dbReference>
<evidence type="ECO:0000256" key="3">
    <source>
        <dbReference type="ARBA" id="ARBA00022933"/>
    </source>
</evidence>
<dbReference type="InterPro" id="IPR000889">
    <property type="entry name" value="Glutathione_peroxidase"/>
</dbReference>
<evidence type="ECO:0000256" key="2">
    <source>
        <dbReference type="ARBA" id="ARBA00022559"/>
    </source>
</evidence>
<dbReference type="PRINTS" id="PR01011">
    <property type="entry name" value="GLUTPROXDASE"/>
</dbReference>
<keyword evidence="3" id="KW-0712">Selenocysteine</keyword>
<feature type="signal peptide" evidence="6">
    <location>
        <begin position="1"/>
        <end position="28"/>
    </location>
</feature>
<dbReference type="GO" id="GO:0004601">
    <property type="term" value="F:peroxidase activity"/>
    <property type="evidence" value="ECO:0007669"/>
    <property type="project" value="UniProtKB-KW"/>
</dbReference>
<dbReference type="PROSITE" id="PS00763">
    <property type="entry name" value="GLUTATHIONE_PEROXID_2"/>
    <property type="match status" value="1"/>
</dbReference>
<dbReference type="GO" id="GO:0006979">
    <property type="term" value="P:response to oxidative stress"/>
    <property type="evidence" value="ECO:0007669"/>
    <property type="project" value="InterPro"/>
</dbReference>